<gene>
    <name evidence="1" type="ORF">CCOS01_00960</name>
</gene>
<dbReference type="RefSeq" id="XP_060320594.1">
    <property type="nucleotide sequence ID" value="XM_060449156.1"/>
</dbReference>
<comment type="caution">
    <text evidence="1">The sequence shown here is derived from an EMBL/GenBank/DDBJ whole genome shotgun (WGS) entry which is preliminary data.</text>
</comment>
<organism evidence="1 2">
    <name type="scientific">Colletotrichum costaricense</name>
    <dbReference type="NCBI Taxonomy" id="1209916"/>
    <lineage>
        <taxon>Eukaryota</taxon>
        <taxon>Fungi</taxon>
        <taxon>Dikarya</taxon>
        <taxon>Ascomycota</taxon>
        <taxon>Pezizomycotina</taxon>
        <taxon>Sordariomycetes</taxon>
        <taxon>Hypocreomycetidae</taxon>
        <taxon>Glomerellales</taxon>
        <taxon>Glomerellaceae</taxon>
        <taxon>Colletotrichum</taxon>
        <taxon>Colletotrichum acutatum species complex</taxon>
    </lineage>
</organism>
<accession>A0AAI9ZA22</accession>
<dbReference type="GeneID" id="85332703"/>
<name>A0AAI9ZA22_9PEZI</name>
<reference evidence="1 2" key="1">
    <citation type="submission" date="2016-10" db="EMBL/GenBank/DDBJ databases">
        <title>The genome sequence of Colletotrichum fioriniae PJ7.</title>
        <authorList>
            <person name="Baroncelli R."/>
        </authorList>
    </citation>
    <scope>NUCLEOTIDE SEQUENCE [LARGE SCALE GENOMIC DNA]</scope>
    <source>
        <strain evidence="1 2">IMI 309622</strain>
    </source>
</reference>
<dbReference type="Proteomes" id="UP001240678">
    <property type="component" value="Unassembled WGS sequence"/>
</dbReference>
<sequence>MSLIPDAHHPFLSSWSCSLGSTQAWHHSPTRSEQHFEQSLGNGMHIKVHHDCSCRMVWSSLLLKCMQQCRKEVHGWRSCMTGHAAHGRPSRRWIPTLLRDEIGQDPATSRHDPHTRGLAQPTRSIAHLRLAPWVGLLSVCCPDDESKGHRGRGKP</sequence>
<evidence type="ECO:0000313" key="2">
    <source>
        <dbReference type="Proteomes" id="UP001240678"/>
    </source>
</evidence>
<evidence type="ECO:0000313" key="1">
    <source>
        <dbReference type="EMBL" id="KAK1539646.1"/>
    </source>
</evidence>
<dbReference type="AlphaFoldDB" id="A0AAI9ZA22"/>
<dbReference type="EMBL" id="MOOE01000001">
    <property type="protein sequence ID" value="KAK1539646.1"/>
    <property type="molecule type" value="Genomic_DNA"/>
</dbReference>
<proteinExistence type="predicted"/>
<keyword evidence="2" id="KW-1185">Reference proteome</keyword>
<protein>
    <submittedName>
        <fullName evidence="1">Uncharacterized protein</fullName>
    </submittedName>
</protein>